<dbReference type="GO" id="GO:0008168">
    <property type="term" value="F:methyltransferase activity"/>
    <property type="evidence" value="ECO:0007669"/>
    <property type="project" value="UniProtKB-KW"/>
</dbReference>
<dbReference type="InterPro" id="IPR029063">
    <property type="entry name" value="SAM-dependent_MTases_sf"/>
</dbReference>
<reference evidence="8" key="1">
    <citation type="journal article" date="2019" name="Int. J. Syst. Evol. Microbiol.">
        <title>The Global Catalogue of Microorganisms (GCM) 10K type strain sequencing project: providing services to taxonomists for standard genome sequencing and annotation.</title>
        <authorList>
            <consortium name="The Broad Institute Genomics Platform"/>
            <consortium name="The Broad Institute Genome Sequencing Center for Infectious Disease"/>
            <person name="Wu L."/>
            <person name="Ma J."/>
        </authorList>
    </citation>
    <scope>NUCLEOTIDE SEQUENCE [LARGE SCALE GENOMIC DNA]</scope>
    <source>
        <strain evidence="8">JCM 14370</strain>
    </source>
</reference>
<keyword evidence="4 6" id="KW-0949">S-adenosyl-L-methionine</keyword>
<proteinExistence type="inferred from homology"/>
<dbReference type="EC" id="2.1.1.37" evidence="1"/>
<dbReference type="RefSeq" id="WP_189004420.1">
    <property type="nucleotide sequence ID" value="NZ_BMOD01000014.1"/>
</dbReference>
<evidence type="ECO:0000313" key="8">
    <source>
        <dbReference type="Proteomes" id="UP000632222"/>
    </source>
</evidence>
<dbReference type="Gene3D" id="3.40.50.150">
    <property type="entry name" value="Vaccinia Virus protein VP39"/>
    <property type="match status" value="1"/>
</dbReference>
<keyword evidence="3 6" id="KW-0808">Transferase</keyword>
<comment type="caution">
    <text evidence="7">The sequence shown here is derived from an EMBL/GenBank/DDBJ whole genome shotgun (WGS) entry which is preliminary data.</text>
</comment>
<dbReference type="InterPro" id="IPR001525">
    <property type="entry name" value="C5_MeTfrase"/>
</dbReference>
<evidence type="ECO:0000256" key="3">
    <source>
        <dbReference type="ARBA" id="ARBA00022679"/>
    </source>
</evidence>
<dbReference type="Pfam" id="PF00145">
    <property type="entry name" value="DNA_methylase"/>
    <property type="match status" value="1"/>
</dbReference>
<dbReference type="InterPro" id="IPR050750">
    <property type="entry name" value="C5-MTase"/>
</dbReference>
<dbReference type="PROSITE" id="PS00094">
    <property type="entry name" value="C5_MTASE_1"/>
    <property type="match status" value="1"/>
</dbReference>
<dbReference type="GO" id="GO:0032259">
    <property type="term" value="P:methylation"/>
    <property type="evidence" value="ECO:0007669"/>
    <property type="project" value="UniProtKB-KW"/>
</dbReference>
<keyword evidence="8" id="KW-1185">Reference proteome</keyword>
<name>A0ABQ2D616_9DEIO</name>
<keyword evidence="5" id="KW-0680">Restriction system</keyword>
<dbReference type="PROSITE" id="PS51679">
    <property type="entry name" value="SAM_MT_C5"/>
    <property type="match status" value="1"/>
</dbReference>
<evidence type="ECO:0000256" key="5">
    <source>
        <dbReference type="ARBA" id="ARBA00022747"/>
    </source>
</evidence>
<dbReference type="Proteomes" id="UP000632222">
    <property type="component" value="Unassembled WGS sequence"/>
</dbReference>
<dbReference type="EMBL" id="BMOD01000014">
    <property type="protein sequence ID" value="GGJ44507.1"/>
    <property type="molecule type" value="Genomic_DNA"/>
</dbReference>
<keyword evidence="2 6" id="KW-0489">Methyltransferase</keyword>
<evidence type="ECO:0000256" key="6">
    <source>
        <dbReference type="PROSITE-ProRule" id="PRU01016"/>
    </source>
</evidence>
<accession>A0ABQ2D616</accession>
<protein>
    <recommendedName>
        <fullName evidence="1">DNA (cytosine-5-)-methyltransferase</fullName>
        <ecNumber evidence="1">2.1.1.37</ecNumber>
    </recommendedName>
</protein>
<evidence type="ECO:0000256" key="2">
    <source>
        <dbReference type="ARBA" id="ARBA00022603"/>
    </source>
</evidence>
<gene>
    <name evidence="7" type="ORF">GCM10008938_33380</name>
</gene>
<dbReference type="SUPFAM" id="SSF53335">
    <property type="entry name" value="S-adenosyl-L-methionine-dependent methyltransferases"/>
    <property type="match status" value="1"/>
</dbReference>
<dbReference type="PANTHER" id="PTHR46098:SF1">
    <property type="entry name" value="TRNA (CYTOSINE(38)-C(5))-METHYLTRANSFERASE"/>
    <property type="match status" value="1"/>
</dbReference>
<evidence type="ECO:0000256" key="1">
    <source>
        <dbReference type="ARBA" id="ARBA00011975"/>
    </source>
</evidence>
<sequence>MLHTINKRINSKNGQPKLWLEGRRLTQVGFLPGTKYEIFFLPEDKSLRIQADPQGKRVVSSHRDQPVLDIESKQFAGMYDLNAELQIQLTQGQITVKLHPQTLQQQMRIRQITERLQAGLPLRTAAMYFGAGLLDHALHSALQSAQLPAELTFMVERETRYVDHACTHNPLITQATHTIEADTFDLFHLDLPQVDILTAGIPCTAISKAGRAKHQTALPEQHPAGTCFQDVVLVVRKTNPALVVLENVPGYLNTAGYATLKQSLQRLGYTITEQVLNGLEHGALEDRSRLVVIASSLGMVQVMPESARGETALADVLTEVPMDSTRWKDHTQLSKKAISDRAAGKGFRMQLLQPQASHCGTIGRGYAKQRSTEPRIVHPHDPQKSRLLTPMEHARVKGVPYALVEAESETLQHQLLGQGVVYGMFVAVGRALARKMQSLQTAGGDLNFLGIKEKSSNKGKQGILFS</sequence>
<organism evidence="7 8">
    <name type="scientific">Deinococcus roseus</name>
    <dbReference type="NCBI Taxonomy" id="392414"/>
    <lineage>
        <taxon>Bacteria</taxon>
        <taxon>Thermotogati</taxon>
        <taxon>Deinococcota</taxon>
        <taxon>Deinococci</taxon>
        <taxon>Deinococcales</taxon>
        <taxon>Deinococcaceae</taxon>
        <taxon>Deinococcus</taxon>
    </lineage>
</organism>
<comment type="similarity">
    <text evidence="6">Belongs to the class I-like SAM-binding methyltransferase superfamily. C5-methyltransferase family.</text>
</comment>
<evidence type="ECO:0000313" key="7">
    <source>
        <dbReference type="EMBL" id="GGJ44507.1"/>
    </source>
</evidence>
<evidence type="ECO:0000256" key="4">
    <source>
        <dbReference type="ARBA" id="ARBA00022691"/>
    </source>
</evidence>
<dbReference type="PANTHER" id="PTHR46098">
    <property type="entry name" value="TRNA (CYTOSINE(38)-C(5))-METHYLTRANSFERASE"/>
    <property type="match status" value="1"/>
</dbReference>
<feature type="active site" evidence="6">
    <location>
        <position position="203"/>
    </location>
</feature>
<dbReference type="InterPro" id="IPR018117">
    <property type="entry name" value="C5_DNA_meth_AS"/>
</dbReference>